<evidence type="ECO:0008006" key="3">
    <source>
        <dbReference type="Google" id="ProtNLM"/>
    </source>
</evidence>
<dbReference type="NCBIfam" id="TIGR02268">
    <property type="entry name" value="Myxococcus xanthus paralogous family TIGR02268"/>
    <property type="match status" value="1"/>
</dbReference>
<keyword evidence="2" id="KW-1185">Reference proteome</keyword>
<dbReference type="KEGG" id="mmas:MYMAC_007132"/>
<evidence type="ECO:0000313" key="2">
    <source>
        <dbReference type="Proteomes" id="UP000217343"/>
    </source>
</evidence>
<dbReference type="EMBL" id="CP022203">
    <property type="protein sequence ID" value="ATB51469.1"/>
    <property type="molecule type" value="Genomic_DNA"/>
</dbReference>
<dbReference type="Pfam" id="PF09544">
    <property type="entry name" value="DUF2381"/>
    <property type="match status" value="1"/>
</dbReference>
<reference evidence="1 2" key="1">
    <citation type="submission" date="2017-06" db="EMBL/GenBank/DDBJ databases">
        <title>Sequencing and comparative analysis of myxobacterial genomes.</title>
        <authorList>
            <person name="Rupp O."/>
            <person name="Goesmann A."/>
            <person name="Sogaard-Andersen L."/>
        </authorList>
    </citation>
    <scope>NUCLEOTIDE SEQUENCE [LARGE SCALE GENOMIC DNA]</scope>
    <source>
        <strain evidence="1 2">DSM 14697</strain>
    </source>
</reference>
<organism evidence="1 2">
    <name type="scientific">Corallococcus macrosporus DSM 14697</name>
    <dbReference type="NCBI Taxonomy" id="1189310"/>
    <lineage>
        <taxon>Bacteria</taxon>
        <taxon>Pseudomonadati</taxon>
        <taxon>Myxococcota</taxon>
        <taxon>Myxococcia</taxon>
        <taxon>Myxococcales</taxon>
        <taxon>Cystobacterineae</taxon>
        <taxon>Myxococcaceae</taxon>
        <taxon>Corallococcus</taxon>
    </lineage>
</organism>
<protein>
    <recommendedName>
        <fullName evidence="3">DUF2381 family protein</fullName>
    </recommendedName>
</protein>
<accession>A0A286NWC4</accession>
<name>A0A286NWC4_9BACT</name>
<evidence type="ECO:0000313" key="1">
    <source>
        <dbReference type="EMBL" id="ATB51469.1"/>
    </source>
</evidence>
<proteinExistence type="predicted"/>
<dbReference type="AlphaFoldDB" id="A0A286NWC4"/>
<dbReference type="Proteomes" id="UP000217343">
    <property type="component" value="Chromosome"/>
</dbReference>
<gene>
    <name evidence="1" type="ORF">MYMAC_007132</name>
</gene>
<dbReference type="InterPro" id="IPR011754">
    <property type="entry name" value="Mxa_paralog_2268"/>
</dbReference>
<sequence>MVHIAQDTPTLFLFPSPIQRKSLTFDESRLRVLDAGERSVIVQAVSDLPKDERQEMGVFFADGKAPARAAFALVTDPAEVDSRIDVERPEAPNTVCQPSTQCPVPKPEDFVLLGYVGIGGVTTSSSQGLDPVQELAVESYIALRGRGWVLADVRIENRSERSAWTPRAATFKGRVGAPLRARLIAERPGPIAPGGQGRVLAVVEVPTANADLVFTLEVLGDGGRRLAIPGVRFPKLIAGDAR</sequence>